<evidence type="ECO:0000313" key="9">
    <source>
        <dbReference type="Proteomes" id="UP000190339"/>
    </source>
</evidence>
<evidence type="ECO:0000256" key="6">
    <source>
        <dbReference type="SAM" id="Phobius"/>
    </source>
</evidence>
<dbReference type="SUPFAM" id="SSF51445">
    <property type="entry name" value="(Trans)glycosidases"/>
    <property type="match status" value="1"/>
</dbReference>
<dbReference type="EMBL" id="FUYL01000001">
    <property type="protein sequence ID" value="SKB28449.1"/>
    <property type="molecule type" value="Genomic_DNA"/>
</dbReference>
<evidence type="ECO:0000256" key="4">
    <source>
        <dbReference type="ARBA" id="ARBA00023295"/>
    </source>
</evidence>
<keyword evidence="6" id="KW-1133">Transmembrane helix</keyword>
<comment type="similarity">
    <text evidence="5">Belongs to the glycosyl hydrolase 5 (cellulase A) family.</text>
</comment>
<accession>A0A1T5A0Z7</accession>
<dbReference type="GO" id="GO:0000272">
    <property type="term" value="P:polysaccharide catabolic process"/>
    <property type="evidence" value="ECO:0007669"/>
    <property type="project" value="InterPro"/>
</dbReference>
<keyword evidence="3 5" id="KW-0378">Hydrolase</keyword>
<gene>
    <name evidence="8" type="ORF">SAMN05660866_00547</name>
</gene>
<protein>
    <recommendedName>
        <fullName evidence="2">mannan endo-1,4-beta-mannosidase</fullName>
        <ecNumber evidence="2">3.2.1.78</ecNumber>
    </recommendedName>
</protein>
<name>A0A1T5A0Z7_9FLAO</name>
<feature type="transmembrane region" description="Helical" evidence="6">
    <location>
        <begin position="21"/>
        <end position="49"/>
    </location>
</feature>
<dbReference type="EC" id="3.2.1.78" evidence="2"/>
<evidence type="ECO:0000259" key="7">
    <source>
        <dbReference type="Pfam" id="PF00150"/>
    </source>
</evidence>
<organism evidence="8 9">
    <name type="scientific">Maribacter arcticus</name>
    <dbReference type="NCBI Taxonomy" id="561365"/>
    <lineage>
        <taxon>Bacteria</taxon>
        <taxon>Pseudomonadati</taxon>
        <taxon>Bacteroidota</taxon>
        <taxon>Flavobacteriia</taxon>
        <taxon>Flavobacteriales</taxon>
        <taxon>Flavobacteriaceae</taxon>
        <taxon>Maribacter</taxon>
    </lineage>
</organism>
<dbReference type="GO" id="GO:0004553">
    <property type="term" value="F:hydrolase activity, hydrolyzing O-glycosyl compounds"/>
    <property type="evidence" value="ECO:0007669"/>
    <property type="project" value="InterPro"/>
</dbReference>
<dbReference type="InterPro" id="IPR001547">
    <property type="entry name" value="Glyco_hydro_5"/>
</dbReference>
<keyword evidence="4 5" id="KW-0326">Glycosidase</keyword>
<reference evidence="9" key="1">
    <citation type="submission" date="2017-02" db="EMBL/GenBank/DDBJ databases">
        <authorList>
            <person name="Varghese N."/>
            <person name="Submissions S."/>
        </authorList>
    </citation>
    <scope>NUCLEOTIDE SEQUENCE [LARGE SCALE GENOMIC DNA]</scope>
    <source>
        <strain evidence="9">DSM 23546</strain>
    </source>
</reference>
<proteinExistence type="inferred from homology"/>
<evidence type="ECO:0000256" key="3">
    <source>
        <dbReference type="ARBA" id="ARBA00022801"/>
    </source>
</evidence>
<keyword evidence="6" id="KW-0812">Transmembrane</keyword>
<feature type="domain" description="Glycoside hydrolase family 5" evidence="7">
    <location>
        <begin position="254"/>
        <end position="484"/>
    </location>
</feature>
<dbReference type="InterPro" id="IPR045053">
    <property type="entry name" value="MAN-like"/>
</dbReference>
<dbReference type="PANTHER" id="PTHR31451">
    <property type="match status" value="1"/>
</dbReference>
<sequence length="529" mass="61991">MLQALQKNLQRTYMAIQLNKTLYRTVLIVSFLAINTLVLYGIGAAWAFMNTGADKTSMLHLEVPMEDVYKPSLDWTNLVNPGRPMEDQALGEITNDYMNAWHVRNIAYKKNDPYGIEDFYTDSARVRLYDNIDLNKKNNHWYKRTTLNHNSSLDFYTADGTMVVFKDYNVEEYQEIYEGETLLSKEKDTTSYQVMMLLEDGFWRIRHLKEIPTPIDTSKTEPRNIQDKLEKIKNTKGINYYPKDSPWDTFGKKFNDSIINQDFKIIQDMGLNTIRVFIQYEDFGKNRVDYKKLDLLKILLDSAEENNLDVLITLFDFYGDYDVSNWTLTHRHAETIVNAVKDHPALLGWDIKNEPDLDFESRGRLSVLNWLEQMIENIKKWDKNHPVTIGWSTPEAGINLADKVDFVSFHYYRDVQDFKKAYDTLNGAVPNKPKVLQEYGMSSYKGLWNLYRGANEEGQRDYYNEIQPILRDNHIPYMFWTLYDFKKVPSSVAGSLPWKTKKQHFFGCLDSLGNKKPAYFELTVNKENN</sequence>
<dbReference type="PANTHER" id="PTHR31451:SF66">
    <property type="entry name" value="GLYCOSIDE HYDROLASE FAMILY 5 DOMAIN-CONTAINING PROTEIN"/>
    <property type="match status" value="1"/>
</dbReference>
<evidence type="ECO:0000313" key="8">
    <source>
        <dbReference type="EMBL" id="SKB28449.1"/>
    </source>
</evidence>
<dbReference type="Proteomes" id="UP000190339">
    <property type="component" value="Unassembled WGS sequence"/>
</dbReference>
<evidence type="ECO:0000256" key="1">
    <source>
        <dbReference type="ARBA" id="ARBA00001678"/>
    </source>
</evidence>
<dbReference type="InterPro" id="IPR017853">
    <property type="entry name" value="GH"/>
</dbReference>
<dbReference type="AlphaFoldDB" id="A0A1T5A0Z7"/>
<evidence type="ECO:0000256" key="5">
    <source>
        <dbReference type="RuleBase" id="RU361153"/>
    </source>
</evidence>
<comment type="catalytic activity">
    <reaction evidence="1">
        <text>Random hydrolysis of (1-&gt;4)-beta-D-mannosidic linkages in mannans, galactomannans and glucomannans.</text>
        <dbReference type="EC" id="3.2.1.78"/>
    </reaction>
</comment>
<dbReference type="STRING" id="561365.SAMN05660866_00547"/>
<evidence type="ECO:0000256" key="2">
    <source>
        <dbReference type="ARBA" id="ARBA00012706"/>
    </source>
</evidence>
<keyword evidence="6" id="KW-0472">Membrane</keyword>
<keyword evidence="9" id="KW-1185">Reference proteome</keyword>
<dbReference type="Pfam" id="PF00150">
    <property type="entry name" value="Cellulase"/>
    <property type="match status" value="1"/>
</dbReference>
<dbReference type="Gene3D" id="3.20.20.80">
    <property type="entry name" value="Glycosidases"/>
    <property type="match status" value="1"/>
</dbReference>